<evidence type="ECO:0000313" key="1">
    <source>
        <dbReference type="EMBL" id="MBA2891560.1"/>
    </source>
</evidence>
<dbReference type="EMBL" id="JACDUR010000003">
    <property type="protein sequence ID" value="MBA2891560.1"/>
    <property type="molecule type" value="Genomic_DNA"/>
</dbReference>
<accession>A0A7W0CIG8</accession>
<dbReference type="GO" id="GO:0004497">
    <property type="term" value="F:monooxygenase activity"/>
    <property type="evidence" value="ECO:0007669"/>
    <property type="project" value="UniProtKB-KW"/>
</dbReference>
<reference evidence="1 2" key="1">
    <citation type="submission" date="2020-07" db="EMBL/GenBank/DDBJ databases">
        <title>Genomic Encyclopedia of Type Strains, Phase IV (KMG-IV): sequencing the most valuable type-strain genomes for metagenomic binning, comparative biology and taxonomic classification.</title>
        <authorList>
            <person name="Goeker M."/>
        </authorList>
    </citation>
    <scope>NUCLEOTIDE SEQUENCE [LARGE SCALE GENOMIC DNA]</scope>
    <source>
        <strain evidence="1 2">DSM 45533</strain>
    </source>
</reference>
<dbReference type="Gene3D" id="3.30.70.100">
    <property type="match status" value="1"/>
</dbReference>
<dbReference type="Proteomes" id="UP000530928">
    <property type="component" value="Unassembled WGS sequence"/>
</dbReference>
<dbReference type="InterPro" id="IPR011008">
    <property type="entry name" value="Dimeric_a/b-barrel"/>
</dbReference>
<dbReference type="RefSeq" id="WP_181610344.1">
    <property type="nucleotide sequence ID" value="NZ_BAABAM010000002.1"/>
</dbReference>
<evidence type="ECO:0000313" key="2">
    <source>
        <dbReference type="Proteomes" id="UP000530928"/>
    </source>
</evidence>
<dbReference type="InterPro" id="IPR052936">
    <property type="entry name" value="Jasmonate_Hydroxylase-like"/>
</dbReference>
<comment type="caution">
    <text evidence="1">The sequence shown here is derived from an EMBL/GenBank/DDBJ whole genome shotgun (WGS) entry which is preliminary data.</text>
</comment>
<sequence length="113" mass="13290">MTLLTSVEPPYYAVIITSKLTSMDPEGYEVMNARMAELGRNWPGYLGRESVTRADGHELTVLYYRDEESIAAWKGDTEHLEAQRLGRERWYEYYDIQVARVERAYGFSRDRDR</sequence>
<keyword evidence="1" id="KW-0503">Monooxygenase</keyword>
<name>A0A7W0CIG8_9ACTN</name>
<organism evidence="1 2">
    <name type="scientific">Nonomuraea soli</name>
    <dbReference type="NCBI Taxonomy" id="1032476"/>
    <lineage>
        <taxon>Bacteria</taxon>
        <taxon>Bacillati</taxon>
        <taxon>Actinomycetota</taxon>
        <taxon>Actinomycetes</taxon>
        <taxon>Streptosporangiales</taxon>
        <taxon>Streptosporangiaceae</taxon>
        <taxon>Nonomuraea</taxon>
    </lineage>
</organism>
<dbReference type="PANTHER" id="PTHR37811:SF2">
    <property type="entry name" value="ABM DOMAIN-CONTAINING PROTEIN"/>
    <property type="match status" value="1"/>
</dbReference>
<proteinExistence type="predicted"/>
<dbReference type="AlphaFoldDB" id="A0A7W0CIG8"/>
<gene>
    <name evidence="1" type="ORF">HNR30_002901</name>
</gene>
<keyword evidence="1" id="KW-0560">Oxidoreductase</keyword>
<keyword evidence="2" id="KW-1185">Reference proteome</keyword>
<protein>
    <submittedName>
        <fullName evidence="1">Heme-degrading monooxygenase HmoA</fullName>
    </submittedName>
</protein>
<dbReference type="SUPFAM" id="SSF54909">
    <property type="entry name" value="Dimeric alpha+beta barrel"/>
    <property type="match status" value="1"/>
</dbReference>
<dbReference type="PANTHER" id="PTHR37811">
    <property type="entry name" value="BLL5343 PROTEIN"/>
    <property type="match status" value="1"/>
</dbReference>